<dbReference type="GO" id="GO:0015562">
    <property type="term" value="F:efflux transmembrane transporter activity"/>
    <property type="evidence" value="ECO:0007669"/>
    <property type="project" value="TreeGrafter"/>
</dbReference>
<dbReference type="EMBL" id="DSMU01000011">
    <property type="protein sequence ID" value="HEL65089.1"/>
    <property type="molecule type" value="Genomic_DNA"/>
</dbReference>
<dbReference type="AlphaFoldDB" id="A0A7C2E1P0"/>
<comment type="caution">
    <text evidence="5">The sequence shown here is derived from an EMBL/GenBank/DDBJ whole genome shotgun (WGS) entry which is preliminary data.</text>
</comment>
<accession>A0A7C2E1P0</accession>
<reference evidence="5" key="1">
    <citation type="journal article" date="2020" name="mSystems">
        <title>Genome- and Community-Level Interaction Insights into Carbon Utilization and Element Cycling Functions of Hydrothermarchaeota in Hydrothermal Sediment.</title>
        <authorList>
            <person name="Zhou Z."/>
            <person name="Liu Y."/>
            <person name="Xu W."/>
            <person name="Pan J."/>
            <person name="Luo Z.H."/>
            <person name="Li M."/>
        </authorList>
    </citation>
    <scope>NUCLEOTIDE SEQUENCE [LARGE SCALE GENOMIC DNA]</scope>
    <source>
        <strain evidence="5">SpSt-300</strain>
    </source>
</reference>
<evidence type="ECO:0000259" key="4">
    <source>
        <dbReference type="Pfam" id="PF25989"/>
    </source>
</evidence>
<dbReference type="Pfam" id="PF25989">
    <property type="entry name" value="YknX_C"/>
    <property type="match status" value="1"/>
</dbReference>
<dbReference type="SUPFAM" id="SSF111369">
    <property type="entry name" value="HlyD-like secretion proteins"/>
    <property type="match status" value="1"/>
</dbReference>
<dbReference type="PANTHER" id="PTHR30469">
    <property type="entry name" value="MULTIDRUG RESISTANCE PROTEIN MDTA"/>
    <property type="match status" value="1"/>
</dbReference>
<name>A0A7C2E1P0_9THEO</name>
<dbReference type="InterPro" id="IPR058792">
    <property type="entry name" value="Beta-barrel_RND_2"/>
</dbReference>
<dbReference type="Pfam" id="PF25954">
    <property type="entry name" value="Beta-barrel_RND_2"/>
    <property type="match status" value="1"/>
</dbReference>
<dbReference type="GO" id="GO:1990281">
    <property type="term" value="C:efflux pump complex"/>
    <property type="evidence" value="ECO:0007669"/>
    <property type="project" value="TreeGrafter"/>
</dbReference>
<dbReference type="FunFam" id="2.40.420.20:FF:000006">
    <property type="entry name" value="RND family efflux transporter MFP subunit"/>
    <property type="match status" value="1"/>
</dbReference>
<feature type="domain" description="YknX-like C-terminal permuted SH3-like" evidence="4">
    <location>
        <begin position="183"/>
        <end position="250"/>
    </location>
</feature>
<evidence type="ECO:0000259" key="3">
    <source>
        <dbReference type="Pfam" id="PF25954"/>
    </source>
</evidence>
<keyword evidence="2" id="KW-0813">Transport</keyword>
<dbReference type="Gene3D" id="2.40.50.100">
    <property type="match status" value="1"/>
</dbReference>
<feature type="domain" description="CusB-like beta-barrel" evidence="3">
    <location>
        <begin position="105"/>
        <end position="179"/>
    </location>
</feature>
<dbReference type="NCBIfam" id="TIGR01730">
    <property type="entry name" value="RND_mfp"/>
    <property type="match status" value="1"/>
</dbReference>
<evidence type="ECO:0000256" key="1">
    <source>
        <dbReference type="ARBA" id="ARBA00009477"/>
    </source>
</evidence>
<dbReference type="Gene3D" id="2.40.420.20">
    <property type="match status" value="1"/>
</dbReference>
<proteinExistence type="inferred from homology"/>
<gene>
    <name evidence="5" type="ORF">ENQ34_00185</name>
</gene>
<protein>
    <submittedName>
        <fullName evidence="5">Efflux RND transporter periplasmic adaptor subunit</fullName>
    </submittedName>
</protein>
<dbReference type="PANTHER" id="PTHR30469:SF15">
    <property type="entry name" value="HLYD FAMILY OF SECRETION PROTEINS"/>
    <property type="match status" value="1"/>
</dbReference>
<dbReference type="Gene3D" id="2.40.30.170">
    <property type="match status" value="1"/>
</dbReference>
<sequence length="252" mass="26317">MLLEQEAVSQADFEARFEQPYITAAGALKTAEAAYRQAVDQKENLAPAQLAQAQAALSAARTNQANTVVTAPISGMVASRNVDPGELASPQAPALAIVALDPVLVEIGAAEGQISRLKVGQEVEVFISAARTTPFRGKVKSISPAPDPRSKAYTVKVTVPNPAHLIKPGMFAEVALGASTEAVLVPQDAVVMRDNTPVLFVVQGNKAILRRVETGASDGRKIEIRKGLQPGERVVVSGQGRLVSGTPVAVVG</sequence>
<dbReference type="InterPro" id="IPR058637">
    <property type="entry name" value="YknX-like_C"/>
</dbReference>
<organism evidence="5">
    <name type="scientific">Ammonifex degensii</name>
    <dbReference type="NCBI Taxonomy" id="42838"/>
    <lineage>
        <taxon>Bacteria</taxon>
        <taxon>Bacillati</taxon>
        <taxon>Bacillota</taxon>
        <taxon>Clostridia</taxon>
        <taxon>Thermoanaerobacterales</taxon>
        <taxon>Thermoanaerobacteraceae</taxon>
        <taxon>Ammonifex</taxon>
    </lineage>
</organism>
<evidence type="ECO:0000256" key="2">
    <source>
        <dbReference type="ARBA" id="ARBA00022448"/>
    </source>
</evidence>
<evidence type="ECO:0000313" key="5">
    <source>
        <dbReference type="EMBL" id="HEL65089.1"/>
    </source>
</evidence>
<dbReference type="InterPro" id="IPR006143">
    <property type="entry name" value="RND_pump_MFP"/>
</dbReference>
<comment type="similarity">
    <text evidence="1">Belongs to the membrane fusion protein (MFP) (TC 8.A.1) family.</text>
</comment>